<keyword evidence="2" id="KW-0732">Signal</keyword>
<organism evidence="3 4">
    <name type="scientific">Rhodosorus marinus</name>
    <dbReference type="NCBI Taxonomy" id="101924"/>
    <lineage>
        <taxon>Eukaryota</taxon>
        <taxon>Rhodophyta</taxon>
        <taxon>Stylonematophyceae</taxon>
        <taxon>Stylonematales</taxon>
        <taxon>Stylonemataceae</taxon>
        <taxon>Rhodosorus</taxon>
    </lineage>
</organism>
<dbReference type="Gene3D" id="2.160.20.10">
    <property type="entry name" value="Single-stranded right-handed beta-helix, Pectin lyase-like"/>
    <property type="match status" value="2"/>
</dbReference>
<dbReference type="InterPro" id="IPR006626">
    <property type="entry name" value="PbH1"/>
</dbReference>
<dbReference type="InterPro" id="IPR011050">
    <property type="entry name" value="Pectin_lyase_fold/virulence"/>
</dbReference>
<protein>
    <recommendedName>
        <fullName evidence="5">Right handed beta helix domain-containing protein</fullName>
    </recommendedName>
</protein>
<sequence>MKTLRCFLVAFALLLGVSRCADPIVLDCRIPLKEQVKDAPAGSELLAPAGGCLWFIESSILISRPGITIRGVHAQLKDGLAMTVFNVVAEGFSIYDFVLIGNHGTVLDKLRESLLVVRASDFHIERGQLINSARDGITIVPPHDDGPDIDGGFVRDIVGMHNSRETVSLTTAKGNRRTTKNIVVENVRAYGPTLKGAVEVSDGVSGCVVRNVYAEGCYYGLAIQDHHKELQANRNITISNVRVKDNKYGIIFQTQPEIPHDTVRISRISSTGSRQPLLMRNVRRLRVEDVRVSAPVPGGNRAAATFLNCDGLRGKDLYIAEGQSKRAAVEVDESKNVKLRSVVLGDRTSYAYGISFKIGYGLTASELHVSESTLSKATIASVLLISPTPTPAPTPIPTPEPTDSPLPSPSATPVPEPTDAPIKGSAPIVTLLCSVGLEEQILAADPYVKLVGPGPNCVFDVSTVVIRKPLTLSGINVQQLNKHDTPVVVYAEDVTIEDCRFVGLRNLVSDGSRLPLLQIRSGRTAVKHCDFEYSSGVGLMVFPTTDKIDGVTLRTITGKSNRDGLITLSSNVENGKVVDNVVVERVRAWAGDMSQQHALRIENGVGGVFGDDIYAEGSVYGVITTHDGELMRPNRVILTNVEVRRVNTGISVDSKSPSTTEISLNKMLVRYSFRAVTMKNINAPVVYGVTVKNSLRSYSGQLQFEGCNYLSLRVLGFSGMSGSPSAITLANSRAVKISGAVLQPSSSYQYAITFYDSMTSPVGGLKLTNNDFEAARVKALRVI</sequence>
<dbReference type="InterPro" id="IPR012334">
    <property type="entry name" value="Pectin_lyas_fold"/>
</dbReference>
<feature type="compositionally biased region" description="Pro residues" evidence="1">
    <location>
        <begin position="390"/>
        <end position="418"/>
    </location>
</feature>
<accession>A0AAV8UP11</accession>
<evidence type="ECO:0000256" key="1">
    <source>
        <dbReference type="SAM" id="MobiDB-lite"/>
    </source>
</evidence>
<reference evidence="3 4" key="1">
    <citation type="journal article" date="2023" name="Nat. Commun.">
        <title>Origin of minicircular mitochondrial genomes in red algae.</title>
        <authorList>
            <person name="Lee Y."/>
            <person name="Cho C.H."/>
            <person name="Lee Y.M."/>
            <person name="Park S.I."/>
            <person name="Yang J.H."/>
            <person name="West J.A."/>
            <person name="Bhattacharya D."/>
            <person name="Yoon H.S."/>
        </authorList>
    </citation>
    <scope>NUCLEOTIDE SEQUENCE [LARGE SCALE GENOMIC DNA]</scope>
    <source>
        <strain evidence="3 4">CCMP1338</strain>
        <tissue evidence="3">Whole cell</tissue>
    </source>
</reference>
<feature type="signal peptide" evidence="2">
    <location>
        <begin position="1"/>
        <end position="20"/>
    </location>
</feature>
<proteinExistence type="predicted"/>
<evidence type="ECO:0000313" key="4">
    <source>
        <dbReference type="Proteomes" id="UP001157974"/>
    </source>
</evidence>
<dbReference type="AlphaFoldDB" id="A0AAV8UP11"/>
<gene>
    <name evidence="3" type="ORF">NDN08_006362</name>
</gene>
<dbReference type="SUPFAM" id="SSF51126">
    <property type="entry name" value="Pectin lyase-like"/>
    <property type="match status" value="2"/>
</dbReference>
<evidence type="ECO:0008006" key="5">
    <source>
        <dbReference type="Google" id="ProtNLM"/>
    </source>
</evidence>
<feature type="chain" id="PRO_5043462762" description="Right handed beta helix domain-containing protein" evidence="2">
    <location>
        <begin position="21"/>
        <end position="783"/>
    </location>
</feature>
<evidence type="ECO:0000256" key="2">
    <source>
        <dbReference type="SAM" id="SignalP"/>
    </source>
</evidence>
<dbReference type="EMBL" id="JAMWBK010000008">
    <property type="protein sequence ID" value="KAJ8903047.1"/>
    <property type="molecule type" value="Genomic_DNA"/>
</dbReference>
<name>A0AAV8UP11_9RHOD</name>
<feature type="region of interest" description="Disordered" evidence="1">
    <location>
        <begin position="390"/>
        <end position="420"/>
    </location>
</feature>
<dbReference type="Proteomes" id="UP001157974">
    <property type="component" value="Unassembled WGS sequence"/>
</dbReference>
<dbReference type="SMART" id="SM00710">
    <property type="entry name" value="PbH1"/>
    <property type="match status" value="7"/>
</dbReference>
<evidence type="ECO:0000313" key="3">
    <source>
        <dbReference type="EMBL" id="KAJ8903047.1"/>
    </source>
</evidence>
<keyword evidence="4" id="KW-1185">Reference proteome</keyword>
<comment type="caution">
    <text evidence="3">The sequence shown here is derived from an EMBL/GenBank/DDBJ whole genome shotgun (WGS) entry which is preliminary data.</text>
</comment>